<dbReference type="SMART" id="SM01034">
    <property type="entry name" value="BLUF"/>
    <property type="match status" value="1"/>
</dbReference>
<dbReference type="Pfam" id="PF04940">
    <property type="entry name" value="BLUF"/>
    <property type="match status" value="1"/>
</dbReference>
<dbReference type="Proteomes" id="UP001404845">
    <property type="component" value="Unassembled WGS sequence"/>
</dbReference>
<proteinExistence type="predicted"/>
<evidence type="ECO:0000313" key="3">
    <source>
        <dbReference type="Proteomes" id="UP001404845"/>
    </source>
</evidence>
<dbReference type="SUPFAM" id="SSF54975">
    <property type="entry name" value="Acylphosphatase/BLUF domain-like"/>
    <property type="match status" value="1"/>
</dbReference>
<sequence length="218" mass="24399">MRGRNRRARVKLLELLGWLRAVSADLAHLAGPRGSFCRVQACLRPVIATAARVDAELSRRTASMKNKRTSLVHLIYFSRLTISNEPALRAKQIGDITRQAQKKNEFAVITSFLIIDQNFAIQVVEGERQSVNETFQRIAADSRHRDVQIVEWREIAKREFVSSFTTVSRTAANEPHFAKSGLLPMLQRGTPKGSAIHGLAVTLQAESMAKQGIDHLFV</sequence>
<feature type="domain" description="BLUF" evidence="1">
    <location>
        <begin position="71"/>
        <end position="167"/>
    </location>
</feature>
<organism evidence="2 3">
    <name type="scientific">Methylorubrum rhodesianum</name>
    <dbReference type="NCBI Taxonomy" id="29427"/>
    <lineage>
        <taxon>Bacteria</taxon>
        <taxon>Pseudomonadati</taxon>
        <taxon>Pseudomonadota</taxon>
        <taxon>Alphaproteobacteria</taxon>
        <taxon>Hyphomicrobiales</taxon>
        <taxon>Methylobacteriaceae</taxon>
        <taxon>Methylorubrum</taxon>
    </lineage>
</organism>
<gene>
    <name evidence="2" type="ORF">PUR21_04815</name>
</gene>
<dbReference type="InterPro" id="IPR036046">
    <property type="entry name" value="Acylphosphatase-like_dom_sf"/>
</dbReference>
<reference evidence="2 3" key="1">
    <citation type="journal article" date="2023" name="PLoS ONE">
        <title>Complete genome assembly of Hawai'i environmental nontuberculous mycobacteria reveals unexpected co-isolation with methylobacteria.</title>
        <authorList>
            <person name="Hendrix J."/>
            <person name="Epperson L.E."/>
            <person name="Tong E.I."/>
            <person name="Chan Y.L."/>
            <person name="Hasan N.A."/>
            <person name="Dawrs S.N."/>
            <person name="Norton G.J."/>
            <person name="Virdi R."/>
            <person name="Crooks J.L."/>
            <person name="Chan E.D."/>
            <person name="Honda J.R."/>
            <person name="Strong M."/>
        </authorList>
    </citation>
    <scope>NUCLEOTIDE SEQUENCE [LARGE SCALE GENOMIC DNA]</scope>
    <source>
        <strain evidence="2 3">NJH_HI01</strain>
    </source>
</reference>
<evidence type="ECO:0000259" key="1">
    <source>
        <dbReference type="PROSITE" id="PS50925"/>
    </source>
</evidence>
<evidence type="ECO:0000313" key="2">
    <source>
        <dbReference type="EMBL" id="MEN3226989.1"/>
    </source>
</evidence>
<comment type="caution">
    <text evidence="2">The sequence shown here is derived from an EMBL/GenBank/DDBJ whole genome shotgun (WGS) entry which is preliminary data.</text>
</comment>
<dbReference type="EMBL" id="JAQYXL010000001">
    <property type="protein sequence ID" value="MEN3226989.1"/>
    <property type="molecule type" value="Genomic_DNA"/>
</dbReference>
<dbReference type="InterPro" id="IPR007024">
    <property type="entry name" value="BLUF_domain"/>
</dbReference>
<keyword evidence="3" id="KW-1185">Reference proteome</keyword>
<protein>
    <submittedName>
        <fullName evidence="2">BLUF domain-containing protein</fullName>
    </submittedName>
</protein>
<accession>A0ABU9Z7D6</accession>
<dbReference type="PROSITE" id="PS50925">
    <property type="entry name" value="BLUF"/>
    <property type="match status" value="1"/>
</dbReference>
<dbReference type="Gene3D" id="3.30.70.100">
    <property type="match status" value="1"/>
</dbReference>
<name>A0ABU9Z7D6_9HYPH</name>